<proteinExistence type="predicted"/>
<comment type="caution">
    <text evidence="4">The sequence shown here is derived from an EMBL/GenBank/DDBJ whole genome shotgun (WGS) entry which is preliminary data.</text>
</comment>
<evidence type="ECO:0000259" key="3">
    <source>
        <dbReference type="Pfam" id="PF13511"/>
    </source>
</evidence>
<organism evidence="4 5">
    <name type="scientific">Stutzerimonas marianensis</name>
    <dbReference type="NCBI Taxonomy" id="2929513"/>
    <lineage>
        <taxon>Bacteria</taxon>
        <taxon>Pseudomonadati</taxon>
        <taxon>Pseudomonadota</taxon>
        <taxon>Gammaproteobacteria</taxon>
        <taxon>Pseudomonadales</taxon>
        <taxon>Pseudomonadaceae</taxon>
        <taxon>Stutzerimonas</taxon>
    </lineage>
</organism>
<protein>
    <submittedName>
        <fullName evidence="4">DUF4124 domain-containing protein</fullName>
    </submittedName>
</protein>
<dbReference type="AlphaFoldDB" id="A0A9X1W9L8"/>
<dbReference type="InterPro" id="IPR025392">
    <property type="entry name" value="DUF4124"/>
</dbReference>
<dbReference type="EMBL" id="JALGRD010000010">
    <property type="protein sequence ID" value="MCJ0975339.1"/>
    <property type="molecule type" value="Genomic_DNA"/>
</dbReference>
<feature type="signal peptide" evidence="2">
    <location>
        <begin position="1"/>
        <end position="18"/>
    </location>
</feature>
<feature type="domain" description="DUF4124" evidence="3">
    <location>
        <begin position="8"/>
        <end position="60"/>
    </location>
</feature>
<dbReference type="Pfam" id="PF13511">
    <property type="entry name" value="DUF4124"/>
    <property type="match status" value="1"/>
</dbReference>
<dbReference type="Proteomes" id="UP001139682">
    <property type="component" value="Unassembled WGS sequence"/>
</dbReference>
<accession>A0A9X1W9L8</accession>
<evidence type="ECO:0000313" key="5">
    <source>
        <dbReference type="Proteomes" id="UP001139682"/>
    </source>
</evidence>
<name>A0A9X1W9L8_9GAMM</name>
<feature type="compositionally biased region" description="Pro residues" evidence="1">
    <location>
        <begin position="175"/>
        <end position="190"/>
    </location>
</feature>
<reference evidence="4" key="1">
    <citation type="submission" date="2022-03" db="EMBL/GenBank/DDBJ databases">
        <title>Pseudomonas marianensis sp. nov., a marine bacterium isolated from deep-sea sediments of the Mariana Trench.</title>
        <authorList>
            <person name="Wei Y."/>
        </authorList>
    </citation>
    <scope>NUCLEOTIDE SEQUENCE</scope>
    <source>
        <strain evidence="4">PS1</strain>
    </source>
</reference>
<keyword evidence="5" id="KW-1185">Reference proteome</keyword>
<gene>
    <name evidence="4" type="ORF">MST27_18365</name>
</gene>
<evidence type="ECO:0000256" key="2">
    <source>
        <dbReference type="SAM" id="SignalP"/>
    </source>
</evidence>
<evidence type="ECO:0000313" key="4">
    <source>
        <dbReference type="EMBL" id="MCJ0975339.1"/>
    </source>
</evidence>
<evidence type="ECO:0000256" key="1">
    <source>
        <dbReference type="SAM" id="MobiDB-lite"/>
    </source>
</evidence>
<feature type="chain" id="PRO_5040765749" evidence="2">
    <location>
        <begin position="19"/>
        <end position="190"/>
    </location>
</feature>
<keyword evidence="2" id="KW-0732">Signal</keyword>
<feature type="region of interest" description="Disordered" evidence="1">
    <location>
        <begin position="166"/>
        <end position="190"/>
    </location>
</feature>
<feature type="region of interest" description="Disordered" evidence="1">
    <location>
        <begin position="51"/>
        <end position="74"/>
    </location>
</feature>
<sequence>MRIAMLSLLVLLSAPTMAQIYKYTDERGNTVYTNQPPDGVAADQVKLPPANTVDIRTPEPPPPLPGEAQDAQQAQPYRSLAIGGIPDEEALRANNGSFMATAELDPPLRRGHLLRFLLDGEPLAAPSASTSMQLNNVDRGSHQLEVEVLANGQVVQRASQAFTVQRVNTSSPALRPKPTPPKPTPAKPGA</sequence>
<dbReference type="RefSeq" id="WP_243607381.1">
    <property type="nucleotide sequence ID" value="NZ_JALGRD010000010.1"/>
</dbReference>